<feature type="domain" description="Reverse transcriptase" evidence="1">
    <location>
        <begin position="58"/>
        <end position="135"/>
    </location>
</feature>
<reference evidence="2" key="1">
    <citation type="journal article" date="2023" name="Science">
        <title>Genome structures resolve the early diversification of teleost fishes.</title>
        <authorList>
            <person name="Parey E."/>
            <person name="Louis A."/>
            <person name="Montfort J."/>
            <person name="Bouchez O."/>
            <person name="Roques C."/>
            <person name="Iampietro C."/>
            <person name="Lluch J."/>
            <person name="Castinel A."/>
            <person name="Donnadieu C."/>
            <person name="Desvignes T."/>
            <person name="Floi Bucao C."/>
            <person name="Jouanno E."/>
            <person name="Wen M."/>
            <person name="Mejri S."/>
            <person name="Dirks R."/>
            <person name="Jansen H."/>
            <person name="Henkel C."/>
            <person name="Chen W.J."/>
            <person name="Zahm M."/>
            <person name="Cabau C."/>
            <person name="Klopp C."/>
            <person name="Thompson A.W."/>
            <person name="Robinson-Rechavi M."/>
            <person name="Braasch I."/>
            <person name="Lecointre G."/>
            <person name="Bobe J."/>
            <person name="Postlethwait J.H."/>
            <person name="Berthelot C."/>
            <person name="Roest Crollius H."/>
            <person name="Guiguen Y."/>
        </authorList>
    </citation>
    <scope>NUCLEOTIDE SEQUENCE</scope>
    <source>
        <strain evidence="2">WJC10195</strain>
    </source>
</reference>
<name>A0A9Q1FB43_SYNKA</name>
<dbReference type="PANTHER" id="PTHR33332">
    <property type="entry name" value="REVERSE TRANSCRIPTASE DOMAIN-CONTAINING PROTEIN"/>
    <property type="match status" value="1"/>
</dbReference>
<keyword evidence="3" id="KW-1185">Reference proteome</keyword>
<comment type="caution">
    <text evidence="2">The sequence shown here is derived from an EMBL/GenBank/DDBJ whole genome shotgun (WGS) entry which is preliminary data.</text>
</comment>
<protein>
    <recommendedName>
        <fullName evidence="1">Reverse transcriptase domain-containing protein</fullName>
    </recommendedName>
</protein>
<evidence type="ECO:0000259" key="1">
    <source>
        <dbReference type="Pfam" id="PF00078"/>
    </source>
</evidence>
<sequence length="142" mass="15192">PPPPPSPSSLSADDFLTHFEGKVAAIRNSFTHPVTPHIPHTEPIATLSSFRTLENSDVLELNNLLDPHQSGFRTGHSTETALLAVTEALATARASSLSSVLILLDLSAAFDTVNHKLLISTLAEMGISGTALSWLRRGYLLV</sequence>
<dbReference type="Pfam" id="PF00078">
    <property type="entry name" value="RVT_1"/>
    <property type="match status" value="1"/>
</dbReference>
<accession>A0A9Q1FB43</accession>
<feature type="non-terminal residue" evidence="2">
    <location>
        <position position="142"/>
    </location>
</feature>
<organism evidence="2 3">
    <name type="scientific">Synaphobranchus kaupii</name>
    <name type="common">Kaup's arrowtooth eel</name>
    <dbReference type="NCBI Taxonomy" id="118154"/>
    <lineage>
        <taxon>Eukaryota</taxon>
        <taxon>Metazoa</taxon>
        <taxon>Chordata</taxon>
        <taxon>Craniata</taxon>
        <taxon>Vertebrata</taxon>
        <taxon>Euteleostomi</taxon>
        <taxon>Actinopterygii</taxon>
        <taxon>Neopterygii</taxon>
        <taxon>Teleostei</taxon>
        <taxon>Anguilliformes</taxon>
        <taxon>Synaphobranchidae</taxon>
        <taxon>Synaphobranchus</taxon>
    </lineage>
</organism>
<dbReference type="AlphaFoldDB" id="A0A9Q1FB43"/>
<dbReference type="EMBL" id="JAINUF010000007">
    <property type="protein sequence ID" value="KAJ8354441.1"/>
    <property type="molecule type" value="Genomic_DNA"/>
</dbReference>
<evidence type="ECO:0000313" key="2">
    <source>
        <dbReference type="EMBL" id="KAJ8354441.1"/>
    </source>
</evidence>
<proteinExistence type="predicted"/>
<gene>
    <name evidence="2" type="ORF">SKAU_G00220080</name>
</gene>
<dbReference type="Proteomes" id="UP001152622">
    <property type="component" value="Chromosome 7"/>
</dbReference>
<dbReference type="InterPro" id="IPR000477">
    <property type="entry name" value="RT_dom"/>
</dbReference>
<evidence type="ECO:0000313" key="3">
    <source>
        <dbReference type="Proteomes" id="UP001152622"/>
    </source>
</evidence>